<evidence type="ECO:0000313" key="3">
    <source>
        <dbReference type="Proteomes" id="UP000236728"/>
    </source>
</evidence>
<dbReference type="InterPro" id="IPR053161">
    <property type="entry name" value="Ulvan_degrading_GH"/>
</dbReference>
<keyword evidence="3" id="KW-1185">Reference proteome</keyword>
<reference evidence="2 3" key="1">
    <citation type="submission" date="2016-10" db="EMBL/GenBank/DDBJ databases">
        <authorList>
            <person name="de Groot N.N."/>
        </authorList>
    </citation>
    <scope>NUCLEOTIDE SEQUENCE [LARGE SCALE GENOMIC DNA]</scope>
    <source>
        <strain evidence="2 3">DSM 22489</strain>
    </source>
</reference>
<dbReference type="AlphaFoldDB" id="A0A1H5XUH1"/>
<dbReference type="SUPFAM" id="SSF51445">
    <property type="entry name" value="(Trans)glycosidases"/>
    <property type="match status" value="1"/>
</dbReference>
<dbReference type="EMBL" id="FNVA01000003">
    <property type="protein sequence ID" value="SEG15429.1"/>
    <property type="molecule type" value="Genomic_DNA"/>
</dbReference>
<feature type="signal peptide" evidence="1">
    <location>
        <begin position="1"/>
        <end position="23"/>
    </location>
</feature>
<dbReference type="InterPro" id="IPR029062">
    <property type="entry name" value="Class_I_gatase-like"/>
</dbReference>
<accession>A0A1H5XUH1</accession>
<name>A0A1H5XUH1_9BACT</name>
<protein>
    <submittedName>
        <fullName evidence="2">Alpha-L-rhamnosidase</fullName>
    </submittedName>
</protein>
<feature type="chain" id="PRO_5009289831" evidence="1">
    <location>
        <begin position="24"/>
        <end position="740"/>
    </location>
</feature>
<dbReference type="CDD" id="cd03143">
    <property type="entry name" value="A4_beta-galactosidase_middle_domain"/>
    <property type="match status" value="1"/>
</dbReference>
<dbReference type="InterPro" id="IPR017853">
    <property type="entry name" value="GH"/>
</dbReference>
<dbReference type="RefSeq" id="WP_200821524.1">
    <property type="nucleotide sequence ID" value="NZ_FNVA01000003.1"/>
</dbReference>
<evidence type="ECO:0000313" key="2">
    <source>
        <dbReference type="EMBL" id="SEG15429.1"/>
    </source>
</evidence>
<dbReference type="PANTHER" id="PTHR36848">
    <property type="entry name" value="DNA-BINDING PROTEIN (PUTATIVE SECRETED PROTEIN)-RELATED"/>
    <property type="match status" value="1"/>
</dbReference>
<keyword evidence="1" id="KW-0732">Signal</keyword>
<organism evidence="2 3">
    <name type="scientific">Bryocella elongata</name>
    <dbReference type="NCBI Taxonomy" id="863522"/>
    <lineage>
        <taxon>Bacteria</taxon>
        <taxon>Pseudomonadati</taxon>
        <taxon>Acidobacteriota</taxon>
        <taxon>Terriglobia</taxon>
        <taxon>Terriglobales</taxon>
        <taxon>Acidobacteriaceae</taxon>
        <taxon>Bryocella</taxon>
    </lineage>
</organism>
<evidence type="ECO:0000256" key="1">
    <source>
        <dbReference type="SAM" id="SignalP"/>
    </source>
</evidence>
<gene>
    <name evidence="2" type="ORF">SAMN05421819_1982</name>
</gene>
<dbReference type="PANTHER" id="PTHR36848:SF2">
    <property type="entry name" value="SECRETED PROTEIN"/>
    <property type="match status" value="1"/>
</dbReference>
<dbReference type="Proteomes" id="UP000236728">
    <property type="component" value="Unassembled WGS sequence"/>
</dbReference>
<dbReference type="Gene3D" id="3.40.50.880">
    <property type="match status" value="1"/>
</dbReference>
<sequence>MKRICITAAFLLSAVAATELAHAQAWQQLQNPTAEQVFASWKTPPPEYGPEPYYGLNGPFDLATVQRDLDSMQALGFRAVTVQYGFGSKYEYLSPEYLAFFRSFVGEAKKRNMRVWIVDDAGYPSGFAGGRFTAEHPELGMQALVAQRIPMKNGETFDQAASADQVAATAIDSKSGEAVQLPIANGRMHWVATGDSWVIYLITHAFKTSPTRSDTNPRRVKDGTQTLEDYLNPAATAQYLKYTHEAYKAAVGDEFGKTILGFRGDEPDYSLNGLPWTPKFFDAFRATKGYDIRPFVATFLQPKDVALTPRELKAKADYYDVFANLFRDGFFKPQGDWCAANHLEYQVHLNHEEMQLQLVHSEGDFFRDMRYVQVPGIDTIWHQIWTDTISDFPRLASSAAHVYGHPRAFTESFAAYRPAPDVTMAHYILNEQFVRGVNLVETMYYPATSTPGRGGPAAFMRDPAYPALMQYTSRLSYLMSMGRPAASVGLLLPAASLWMGDATADNTFVSTERLLSEHQVDFDIVDEDAIAMVLKPGHGTLETLSGNDLHTIIVPSASVLSEATIARLKALVAGGGHVLFVGGTPTQVAGRTYIDDHVVTAKDFAWASISLATLEPTPTPPAQPPMAPPLPQVVPAELLSALYRAVPSSELTLATPDAALRYTHRKLKDATVFLLFNESSVAMHNELKLRAAGNTVELWDPQAGSSMPAPSAIVGKEQVTVPLALEPYATLVIIVKQGAH</sequence>
<dbReference type="Pfam" id="PF17132">
    <property type="entry name" value="Glyco_hydro_106"/>
    <property type="match status" value="1"/>
</dbReference>
<proteinExistence type="predicted"/>